<proteinExistence type="predicted"/>
<evidence type="ECO:0000313" key="1">
    <source>
        <dbReference type="EMBL" id="VVJ17666.1"/>
    </source>
</evidence>
<evidence type="ECO:0000313" key="2">
    <source>
        <dbReference type="Proteomes" id="UP000399805"/>
    </source>
</evidence>
<sequence>MTEAVDRQTEAELAHWQLAVEALADLDTVAAPEAWQALEDYLQRRVRDRLSEVVAVLVAEGTAVRRMLGQGGDPGAVRRAVLKLRTRYLQVETILDFYGHAVNSRTNPALRAVLRGYDTLAGDSMAAILTRVGIEPPPALVYLDHGLGASILRAGIRLWDHSHPSPAAAIKLTRHNLAYPTALLHETGHQVAHLTGWNTELADALAARLAPRSAELAQAWRDWAGEIAGDVHAFVQAGWAPVAALANVVDGPTSAVYRIRFGDPHPFPFLRVMFNVELCRRWFGAGPWDDLAAAWQHRHPVERAPGDAGALARASLPVLADVADVCTRLPMAAFGGEPLSALLDPRRVSPPALESLARQAGPSLLTSAYLRRREPLRILAHLSTRAVLAPEAAADHQAALLAWVTAVGADAAPLAPHRAA</sequence>
<dbReference type="Proteomes" id="UP000399805">
    <property type="component" value="Unassembled WGS sequence"/>
</dbReference>
<gene>
    <name evidence="1" type="ORF">AA23TX_02687</name>
</gene>
<protein>
    <submittedName>
        <fullName evidence="1">Uncharacterized protein</fullName>
    </submittedName>
</protein>
<reference evidence="1 2" key="1">
    <citation type="submission" date="2019-09" db="EMBL/GenBank/DDBJ databases">
        <authorList>
            <person name="Leyn A S."/>
        </authorList>
    </citation>
    <scope>NUCLEOTIDE SEQUENCE [LARGE SCALE GENOMIC DNA]</scope>
    <source>
        <strain evidence="1">AA231_1</strain>
    </source>
</reference>
<accession>A0A6I8LQ68</accession>
<keyword evidence="2" id="KW-1185">Reference proteome</keyword>
<dbReference type="EMBL" id="CABVGP010000001">
    <property type="protein sequence ID" value="VVJ17666.1"/>
    <property type="molecule type" value="Genomic_DNA"/>
</dbReference>
<name>A0A6I8LQ68_9PSEU</name>
<dbReference type="RefSeq" id="WP_155542796.1">
    <property type="nucleotide sequence ID" value="NZ_CABVGP010000001.1"/>
</dbReference>
<dbReference type="AlphaFoldDB" id="A0A6I8LQ68"/>
<organism evidence="1 2">
    <name type="scientific">Amycolatopsis camponoti</name>
    <dbReference type="NCBI Taxonomy" id="2606593"/>
    <lineage>
        <taxon>Bacteria</taxon>
        <taxon>Bacillati</taxon>
        <taxon>Actinomycetota</taxon>
        <taxon>Actinomycetes</taxon>
        <taxon>Pseudonocardiales</taxon>
        <taxon>Pseudonocardiaceae</taxon>
        <taxon>Amycolatopsis</taxon>
    </lineage>
</organism>